<dbReference type="GO" id="GO:0005634">
    <property type="term" value="C:nucleus"/>
    <property type="evidence" value="ECO:0007669"/>
    <property type="project" value="UniProtKB-SubCell"/>
</dbReference>
<dbReference type="Gene3D" id="1.10.472.140">
    <property type="match status" value="1"/>
</dbReference>
<feature type="region of interest" description="Disordered" evidence="8">
    <location>
        <begin position="692"/>
        <end position="718"/>
    </location>
</feature>
<dbReference type="eggNOG" id="KOG1010">
    <property type="taxonomic scope" value="Eukaryota"/>
</dbReference>
<name>F2UK34_SALR5</name>
<dbReference type="Pfam" id="PF11934">
    <property type="entry name" value="DUF3452"/>
    <property type="match status" value="1"/>
</dbReference>
<accession>F2UK34</accession>
<evidence type="ECO:0000256" key="4">
    <source>
        <dbReference type="ARBA" id="ARBA00023015"/>
    </source>
</evidence>
<dbReference type="SUPFAM" id="SSF47954">
    <property type="entry name" value="Cyclin-like"/>
    <property type="match status" value="2"/>
</dbReference>
<reference evidence="10" key="1">
    <citation type="submission" date="2009-08" db="EMBL/GenBank/DDBJ databases">
        <title>Annotation of Salpingoeca rosetta.</title>
        <authorList>
            <consortium name="The Broad Institute Genome Sequencing Platform"/>
            <person name="Russ C."/>
            <person name="Cuomo C."/>
            <person name="Burger G."/>
            <person name="Gray M.W."/>
            <person name="Holland P.W.H."/>
            <person name="King N."/>
            <person name="Lang F.B.F."/>
            <person name="Roger A.J."/>
            <person name="Ruiz-Trillo I."/>
            <person name="Young S.K."/>
            <person name="Zeng Q."/>
            <person name="Gargeya S."/>
            <person name="Alvarado L."/>
            <person name="Berlin A."/>
            <person name="Chapman S.B."/>
            <person name="Chen Z."/>
            <person name="Freedman E."/>
            <person name="Gellesch M."/>
            <person name="Goldberg J."/>
            <person name="Griggs A."/>
            <person name="Gujja S."/>
            <person name="Heilman E."/>
            <person name="Heiman D."/>
            <person name="Howarth C."/>
            <person name="Mehta T."/>
            <person name="Neiman D."/>
            <person name="Pearson M."/>
            <person name="Roberts A."/>
            <person name="Saif S."/>
            <person name="Shea T."/>
            <person name="Shenoy N."/>
            <person name="Sisk P."/>
            <person name="Stolte C."/>
            <person name="Sykes S."/>
            <person name="White J."/>
            <person name="Yandava C."/>
            <person name="Haas B."/>
            <person name="Nusbaum C."/>
            <person name="Birren B."/>
        </authorList>
    </citation>
    <scope>NUCLEOTIDE SEQUENCE [LARGE SCALE GENOMIC DNA]</scope>
    <source>
        <strain evidence="10">ATCC 50818</strain>
    </source>
</reference>
<dbReference type="GO" id="GO:0005667">
    <property type="term" value="C:transcription regulator complex"/>
    <property type="evidence" value="ECO:0007669"/>
    <property type="project" value="TreeGrafter"/>
</dbReference>
<evidence type="ECO:0000313" key="10">
    <source>
        <dbReference type="EMBL" id="EGD77483.1"/>
    </source>
</evidence>
<protein>
    <recommendedName>
        <fullName evidence="9">Retinoblastoma-associated protein A-box domain-containing protein</fullName>
    </recommendedName>
</protein>
<evidence type="ECO:0000256" key="3">
    <source>
        <dbReference type="ARBA" id="ARBA00022491"/>
    </source>
</evidence>
<dbReference type="InterPro" id="IPR002719">
    <property type="entry name" value="RB_B"/>
</dbReference>
<proteinExistence type="inferred from homology"/>
<feature type="region of interest" description="Disordered" evidence="8">
    <location>
        <begin position="772"/>
        <end position="816"/>
    </location>
</feature>
<keyword evidence="3" id="KW-0678">Repressor</keyword>
<dbReference type="SMART" id="SM01368">
    <property type="entry name" value="RB_A"/>
    <property type="match status" value="1"/>
</dbReference>
<dbReference type="RefSeq" id="XP_004990371.1">
    <property type="nucleotide sequence ID" value="XM_004990314.1"/>
</dbReference>
<evidence type="ECO:0000256" key="1">
    <source>
        <dbReference type="ARBA" id="ARBA00004123"/>
    </source>
</evidence>
<dbReference type="OrthoDB" id="844594at2759"/>
<feature type="region of interest" description="Disordered" evidence="8">
    <location>
        <begin position="500"/>
        <end position="546"/>
    </location>
</feature>
<keyword evidence="5" id="KW-0804">Transcription</keyword>
<dbReference type="GO" id="GO:0030154">
    <property type="term" value="P:cell differentiation"/>
    <property type="evidence" value="ECO:0007669"/>
    <property type="project" value="TreeGrafter"/>
</dbReference>
<dbReference type="STRING" id="946362.F2UK34"/>
<dbReference type="EMBL" id="GL832978">
    <property type="protein sequence ID" value="EGD77483.1"/>
    <property type="molecule type" value="Genomic_DNA"/>
</dbReference>
<feature type="compositionally biased region" description="Basic residues" evidence="8">
    <location>
        <begin position="782"/>
        <end position="796"/>
    </location>
</feature>
<sequence length="816" mass="91529">MDKEEYAKFRACCSQLNLDHNTVDRAYNIWLRSRTCFSRDELKSLYPWFACVVYLAIHPDFQTDKSKSAHVHVKGIFQLACMRPEQFYHQLQEFAARANLDKIPQLRRAAQENTVIFHAQTKLKTMEATKICAHYFHDIFEHVFLPALQSPQLDDHYDVDVSAAIALTREFAWTLFLICKAAVPLLLGDISKMFSLLACTMDFVYTNVARFPWISHDALAAYDGDVLAACCSRLKHAEVVGAEQLLRDVHVFFYQSWRPILSSVLEQLKLTSDGPQILRLTWYYRRQRLADSPQKSRQRARDSHASAVQALPRPHELPAAHLSFLRSLSSIDVPESAAAPLEDVFARADQKVTAWVAANALRNSQLFSNFTRIGKALAYKLLSGVIEREFAARGLVRHASSLLQRADVLKTVVALALDLVLFAYKDKTISFPSLVSMLDVDPFDYQQMTEIVVRSNPFLPPVLLARIAACERVCLLDLVWTASHKLNDWFESKPALSSQQTFPRAHSSKTPPPEESTVTAASSSSSSRRAKALAGKKSTRGGKQETRAISTTAWSVLQTRLLSLIQKRLVALTKLLDLPQKSPVVLLAGVAMKHIVQTPRTLQRLALGRHLDTLLLCSLFACVQRFSDTLTMRSIILHYRNMDHASRAAWTAVPSDDVSDDDDADATVDIVEFYNTTFIDVMRDFIESADPMSASPLTAASPSSPSPPSSPSAVSSSSLPSMIRFHTVSKERIDEEGVMSLPADLPLSSNDLNQSQAVRRFNEQLRNAFDGQPIFLPAGSHRSPHHKHRSPIKSHHSREQRQHASPKRPSSRFTLP</sequence>
<keyword evidence="6" id="KW-0539">Nucleus</keyword>
<feature type="compositionally biased region" description="Low complexity" evidence="8">
    <location>
        <begin position="520"/>
        <end position="536"/>
    </location>
</feature>
<dbReference type="InterPro" id="IPR024599">
    <property type="entry name" value="RB_N"/>
</dbReference>
<comment type="similarity">
    <text evidence="2">Belongs to the retinoblastoma protein (RB) family.</text>
</comment>
<dbReference type="AlphaFoldDB" id="F2UK34"/>
<dbReference type="PANTHER" id="PTHR13742:SF17">
    <property type="entry name" value="RE32990P-RELATED"/>
    <property type="match status" value="1"/>
</dbReference>
<dbReference type="GO" id="GO:2000134">
    <property type="term" value="P:negative regulation of G1/S transition of mitotic cell cycle"/>
    <property type="evidence" value="ECO:0007669"/>
    <property type="project" value="TreeGrafter"/>
</dbReference>
<dbReference type="GeneID" id="16070928"/>
<dbReference type="PANTHER" id="PTHR13742">
    <property type="entry name" value="RETINOBLASTOMA-ASSOCIATED PROTEIN RB -RELATED"/>
    <property type="match status" value="1"/>
</dbReference>
<feature type="domain" description="Retinoblastoma-associated protein A-box" evidence="9">
    <location>
        <begin position="302"/>
        <end position="490"/>
    </location>
</feature>
<keyword evidence="11" id="KW-1185">Reference proteome</keyword>
<dbReference type="GO" id="GO:0000977">
    <property type="term" value="F:RNA polymerase II transcription regulatory region sequence-specific DNA binding"/>
    <property type="evidence" value="ECO:0007669"/>
    <property type="project" value="TreeGrafter"/>
</dbReference>
<evidence type="ECO:0000256" key="8">
    <source>
        <dbReference type="SAM" id="MobiDB-lite"/>
    </source>
</evidence>
<organism evidence="11">
    <name type="scientific">Salpingoeca rosetta (strain ATCC 50818 / BSB-021)</name>
    <dbReference type="NCBI Taxonomy" id="946362"/>
    <lineage>
        <taxon>Eukaryota</taxon>
        <taxon>Choanoflagellata</taxon>
        <taxon>Craspedida</taxon>
        <taxon>Salpingoecidae</taxon>
        <taxon>Salpingoeca</taxon>
    </lineage>
</organism>
<evidence type="ECO:0000256" key="7">
    <source>
        <dbReference type="ARBA" id="ARBA00023306"/>
    </source>
</evidence>
<dbReference type="Pfam" id="PF01858">
    <property type="entry name" value="RB_A"/>
    <property type="match status" value="1"/>
</dbReference>
<dbReference type="InterPro" id="IPR028309">
    <property type="entry name" value="RB_fam"/>
</dbReference>
<comment type="subcellular location">
    <subcellularLocation>
        <location evidence="1">Nucleus</location>
    </subcellularLocation>
</comment>
<dbReference type="InterPro" id="IPR002720">
    <property type="entry name" value="RB_A"/>
</dbReference>
<dbReference type="InParanoid" id="F2UK34"/>
<evidence type="ECO:0000256" key="2">
    <source>
        <dbReference type="ARBA" id="ARBA00009475"/>
    </source>
</evidence>
<dbReference type="Proteomes" id="UP000007799">
    <property type="component" value="Unassembled WGS sequence"/>
</dbReference>
<evidence type="ECO:0000256" key="6">
    <source>
        <dbReference type="ARBA" id="ARBA00023242"/>
    </source>
</evidence>
<evidence type="ECO:0000259" key="9">
    <source>
        <dbReference type="SMART" id="SM01368"/>
    </source>
</evidence>
<gene>
    <name evidence="10" type="ORF">PTSG_08579</name>
</gene>
<dbReference type="KEGG" id="sre:PTSG_08579"/>
<keyword evidence="7" id="KW-0131">Cell cycle</keyword>
<dbReference type="FunCoup" id="F2UK34">
    <property type="interactions" value="1502"/>
</dbReference>
<keyword evidence="4" id="KW-0805">Transcription regulation</keyword>
<dbReference type="GO" id="GO:0000785">
    <property type="term" value="C:chromatin"/>
    <property type="evidence" value="ECO:0007669"/>
    <property type="project" value="TreeGrafter"/>
</dbReference>
<evidence type="ECO:0000256" key="5">
    <source>
        <dbReference type="ARBA" id="ARBA00023163"/>
    </source>
</evidence>
<dbReference type="Gene3D" id="1.10.472.10">
    <property type="entry name" value="Cyclin-like"/>
    <property type="match status" value="2"/>
</dbReference>
<dbReference type="GO" id="GO:0006357">
    <property type="term" value="P:regulation of transcription by RNA polymerase II"/>
    <property type="evidence" value="ECO:0007669"/>
    <property type="project" value="InterPro"/>
</dbReference>
<feature type="compositionally biased region" description="Low complexity" evidence="8">
    <location>
        <begin position="693"/>
        <end position="703"/>
    </location>
</feature>
<dbReference type="InterPro" id="IPR036915">
    <property type="entry name" value="Cyclin-like_sf"/>
</dbReference>
<evidence type="ECO:0000313" key="11">
    <source>
        <dbReference type="Proteomes" id="UP000007799"/>
    </source>
</evidence>
<dbReference type="Pfam" id="PF01857">
    <property type="entry name" value="RB_B"/>
    <property type="match status" value="1"/>
</dbReference>